<accession>A0A820EFM5</accession>
<dbReference type="EMBL" id="CAJOAX010031591">
    <property type="protein sequence ID" value="CAF4247877.1"/>
    <property type="molecule type" value="Genomic_DNA"/>
</dbReference>
<sequence length="31" mass="3671">MNLENPLHLLYVTMPFDLPNITIGFRQLVDR</sequence>
<dbReference type="AlphaFoldDB" id="A0A820EFM5"/>
<reference evidence="1" key="1">
    <citation type="submission" date="2021-02" db="EMBL/GenBank/DDBJ databases">
        <authorList>
            <person name="Nowell W R."/>
        </authorList>
    </citation>
    <scope>NUCLEOTIDE SEQUENCE</scope>
</reference>
<organism evidence="1 2">
    <name type="scientific">Rotaria sordida</name>
    <dbReference type="NCBI Taxonomy" id="392033"/>
    <lineage>
        <taxon>Eukaryota</taxon>
        <taxon>Metazoa</taxon>
        <taxon>Spiralia</taxon>
        <taxon>Gnathifera</taxon>
        <taxon>Rotifera</taxon>
        <taxon>Eurotatoria</taxon>
        <taxon>Bdelloidea</taxon>
        <taxon>Philodinida</taxon>
        <taxon>Philodinidae</taxon>
        <taxon>Rotaria</taxon>
    </lineage>
</organism>
<evidence type="ECO:0000313" key="1">
    <source>
        <dbReference type="EMBL" id="CAF4247877.1"/>
    </source>
</evidence>
<feature type="non-terminal residue" evidence="1">
    <location>
        <position position="31"/>
    </location>
</feature>
<protein>
    <submittedName>
        <fullName evidence="1">Uncharacterized protein</fullName>
    </submittedName>
</protein>
<evidence type="ECO:0000313" key="2">
    <source>
        <dbReference type="Proteomes" id="UP000663823"/>
    </source>
</evidence>
<name>A0A820EFM5_9BILA</name>
<dbReference type="Proteomes" id="UP000663823">
    <property type="component" value="Unassembled WGS sequence"/>
</dbReference>
<comment type="caution">
    <text evidence="1">The sequence shown here is derived from an EMBL/GenBank/DDBJ whole genome shotgun (WGS) entry which is preliminary data.</text>
</comment>
<gene>
    <name evidence="1" type="ORF">OTI717_LOCUS40337</name>
</gene>
<proteinExistence type="predicted"/>